<evidence type="ECO:0000256" key="3">
    <source>
        <dbReference type="ARBA" id="ARBA00023125"/>
    </source>
</evidence>
<dbReference type="InterPro" id="IPR036388">
    <property type="entry name" value="WH-like_DNA-bd_sf"/>
</dbReference>
<dbReference type="RefSeq" id="WP_203869962.1">
    <property type="nucleotide sequence ID" value="NZ_BONW01000039.1"/>
</dbReference>
<feature type="region of interest" description="Disordered" evidence="6">
    <location>
        <begin position="966"/>
        <end position="987"/>
    </location>
</feature>
<feature type="compositionally biased region" description="Basic residues" evidence="6">
    <location>
        <begin position="339"/>
        <end position="349"/>
    </location>
</feature>
<feature type="compositionally biased region" description="Low complexity" evidence="6">
    <location>
        <begin position="917"/>
        <end position="932"/>
    </location>
</feature>
<dbReference type="PRINTS" id="PR00364">
    <property type="entry name" value="DISEASERSIST"/>
</dbReference>
<dbReference type="Pfam" id="PF03704">
    <property type="entry name" value="BTAD"/>
    <property type="match status" value="1"/>
</dbReference>
<protein>
    <recommendedName>
        <fullName evidence="7">OmpR/PhoB-type domain-containing protein</fullName>
    </recommendedName>
</protein>
<sequence>MRFRILGPLSVEVAGAPLRIRSARVATLLATLLLEANRTVPTDRLIEAVWGWHAPSTARSQLTIVVSQLRRLLVQAGAPGPVVFTDSAGYRLAATPVEVDALLFEQHVADAERAVVAGRPAEAVDWFRSALDLWRGPALAGVSGRLVETAGTLLAERRAAVRARCIELELALGRHADLVTELVGLAAGDPFNERFREDLVLALYRSGRVTEALAAYQSFRQRLADEVGIEPSPRLAALHRQILNRDPALDPPAVASDALTRVRPPLGPPAHPAPARTTPVHLVPALTTPVHTEPLVTTPVHAEPALDPMTAAVPTSGTDVHLGGTESNRPGRRPGGPPVRRRATGRPARRPGGIPGQRPGGQPGGPARRRPSGRDGTPGCPGDITGPAGEVSVTPRQLPATVADFVGRETELARIRRALGADDASRFGDDGTGRSGPVVLVLSGLPGVGKTALAVRAGWDAGTAHPDGCLYADLVDDRGVPVDPYEVLGGFLSALGVPGESVPAGRTERRDLYRSVVAQRRLLVLLDGAVDENQVRPLLPTGPGSAALVTARRPLAGLDGAQPITLDVLPVEPAVKLLTGMLPERFAADLPAAHRVVQLCDRLPLAIRVTGSRLAARADRSLVQTVERLADGTRRLDRLADGDRDVRRGLAGAYRRLAAEPATLLRRLGALPVAEFPGWLGVPLLDTDRSTAEQALTDLVDAGLVHPVPDNRTGLPRYRMPELVRLYARERIGLDDPAPLRATAHRRAYWCLLDLALRADRQLADQVFPAGAIGLPEGFGPDADLLAAVDADPLGWLAAERQLVVGAAEQAGALGDTELAWRLAVATTNFLHLRGFTGLWQRAVEHGRTALRNRTGPHRGQALLSLSNALLLLARAEPAAAWAAARNARRLFDELGDPDRAAACATVQWLAGQRSTPSAVGAAPAGRPGPVGERTGVRRGADEPAAPRKPGTLRGVIRRIGVAPRATPTLCPTDQTEPLPRRIGAGIPAPRRAVPQYAPSAQRAPEVVAVVSGQVGPADPAPTRRE</sequence>
<dbReference type="Gene3D" id="3.40.50.300">
    <property type="entry name" value="P-loop containing nucleotide triphosphate hydrolases"/>
    <property type="match status" value="1"/>
</dbReference>
<name>A0ABQ4EA31_9ACTN</name>
<dbReference type="InterPro" id="IPR016032">
    <property type="entry name" value="Sig_transdc_resp-reg_C-effctor"/>
</dbReference>
<keyword evidence="3 5" id="KW-0238">DNA-binding</keyword>
<dbReference type="SMART" id="SM00862">
    <property type="entry name" value="Trans_reg_C"/>
    <property type="match status" value="1"/>
</dbReference>
<gene>
    <name evidence="8" type="ORF">Pen02_65290</name>
</gene>
<dbReference type="Pfam" id="PF00486">
    <property type="entry name" value="Trans_reg_C"/>
    <property type="match status" value="1"/>
</dbReference>
<comment type="caution">
    <text evidence="8">The sequence shown here is derived from an EMBL/GenBank/DDBJ whole genome shotgun (WGS) entry which is preliminary data.</text>
</comment>
<keyword evidence="2" id="KW-0805">Transcription regulation</keyword>
<dbReference type="InterPro" id="IPR058852">
    <property type="entry name" value="HTH_77"/>
</dbReference>
<dbReference type="SUPFAM" id="SSF46894">
    <property type="entry name" value="C-terminal effector domain of the bipartite response regulators"/>
    <property type="match status" value="1"/>
</dbReference>
<dbReference type="Proteomes" id="UP000646749">
    <property type="component" value="Unassembled WGS sequence"/>
</dbReference>
<keyword evidence="9" id="KW-1185">Reference proteome</keyword>
<evidence type="ECO:0000256" key="1">
    <source>
        <dbReference type="ARBA" id="ARBA00005820"/>
    </source>
</evidence>
<dbReference type="InterPro" id="IPR051677">
    <property type="entry name" value="AfsR-DnrI-RedD_regulator"/>
</dbReference>
<evidence type="ECO:0000256" key="6">
    <source>
        <dbReference type="SAM" id="MobiDB-lite"/>
    </source>
</evidence>
<dbReference type="InterPro" id="IPR027417">
    <property type="entry name" value="P-loop_NTPase"/>
</dbReference>
<dbReference type="EMBL" id="BONW01000039">
    <property type="protein sequence ID" value="GIG91593.1"/>
    <property type="molecule type" value="Genomic_DNA"/>
</dbReference>
<evidence type="ECO:0000313" key="9">
    <source>
        <dbReference type="Proteomes" id="UP000646749"/>
    </source>
</evidence>
<dbReference type="Gene3D" id="1.10.10.10">
    <property type="entry name" value="Winged helix-like DNA-binding domain superfamily/Winged helix DNA-binding domain"/>
    <property type="match status" value="1"/>
</dbReference>
<proteinExistence type="inferred from homology"/>
<keyword evidence="4" id="KW-0804">Transcription</keyword>
<feature type="compositionally biased region" description="Gly residues" evidence="6">
    <location>
        <begin position="353"/>
        <end position="364"/>
    </location>
</feature>
<dbReference type="SMART" id="SM01043">
    <property type="entry name" value="BTAD"/>
    <property type="match status" value="1"/>
</dbReference>
<evidence type="ECO:0000259" key="7">
    <source>
        <dbReference type="PROSITE" id="PS51755"/>
    </source>
</evidence>
<dbReference type="PROSITE" id="PS51755">
    <property type="entry name" value="OMPR_PHOB"/>
    <property type="match status" value="1"/>
</dbReference>
<dbReference type="Gene3D" id="1.25.40.10">
    <property type="entry name" value="Tetratricopeptide repeat domain"/>
    <property type="match status" value="1"/>
</dbReference>
<dbReference type="InterPro" id="IPR001867">
    <property type="entry name" value="OmpR/PhoB-type_DNA-bd"/>
</dbReference>
<feature type="compositionally biased region" description="Basic and acidic residues" evidence="6">
    <location>
        <begin position="935"/>
        <end position="946"/>
    </location>
</feature>
<dbReference type="InterPro" id="IPR005158">
    <property type="entry name" value="BTAD"/>
</dbReference>
<dbReference type="PANTHER" id="PTHR35807">
    <property type="entry name" value="TRANSCRIPTIONAL REGULATOR REDD-RELATED"/>
    <property type="match status" value="1"/>
</dbReference>
<comment type="similarity">
    <text evidence="1">Belongs to the AfsR/DnrI/RedD regulatory family.</text>
</comment>
<organism evidence="8 9">
    <name type="scientific">Plantactinospora endophytica</name>
    <dbReference type="NCBI Taxonomy" id="673535"/>
    <lineage>
        <taxon>Bacteria</taxon>
        <taxon>Bacillati</taxon>
        <taxon>Actinomycetota</taxon>
        <taxon>Actinomycetes</taxon>
        <taxon>Micromonosporales</taxon>
        <taxon>Micromonosporaceae</taxon>
        <taxon>Plantactinospora</taxon>
    </lineage>
</organism>
<dbReference type="PANTHER" id="PTHR35807:SF1">
    <property type="entry name" value="TRANSCRIPTIONAL REGULATOR REDD"/>
    <property type="match status" value="1"/>
</dbReference>
<dbReference type="InterPro" id="IPR011990">
    <property type="entry name" value="TPR-like_helical_dom_sf"/>
</dbReference>
<evidence type="ECO:0000256" key="4">
    <source>
        <dbReference type="ARBA" id="ARBA00023163"/>
    </source>
</evidence>
<reference evidence="8 9" key="1">
    <citation type="submission" date="2021-01" db="EMBL/GenBank/DDBJ databases">
        <title>Whole genome shotgun sequence of Plantactinospora endophytica NBRC 110450.</title>
        <authorList>
            <person name="Komaki H."/>
            <person name="Tamura T."/>
        </authorList>
    </citation>
    <scope>NUCLEOTIDE SEQUENCE [LARGE SCALE GENOMIC DNA]</scope>
    <source>
        <strain evidence="8 9">NBRC 110450</strain>
    </source>
</reference>
<dbReference type="Pfam" id="PF25872">
    <property type="entry name" value="HTH_77"/>
    <property type="match status" value="1"/>
</dbReference>
<evidence type="ECO:0000313" key="8">
    <source>
        <dbReference type="EMBL" id="GIG91593.1"/>
    </source>
</evidence>
<feature type="region of interest" description="Disordered" evidence="6">
    <location>
        <begin position="915"/>
        <end position="952"/>
    </location>
</feature>
<dbReference type="SUPFAM" id="SSF52540">
    <property type="entry name" value="P-loop containing nucleoside triphosphate hydrolases"/>
    <property type="match status" value="1"/>
</dbReference>
<feature type="domain" description="OmpR/PhoB-type" evidence="7">
    <location>
        <begin position="1"/>
        <end position="94"/>
    </location>
</feature>
<accession>A0ABQ4EA31</accession>
<dbReference type="CDD" id="cd15831">
    <property type="entry name" value="BTAD"/>
    <property type="match status" value="1"/>
</dbReference>
<feature type="DNA-binding region" description="OmpR/PhoB-type" evidence="5">
    <location>
        <begin position="1"/>
        <end position="94"/>
    </location>
</feature>
<dbReference type="SUPFAM" id="SSF48452">
    <property type="entry name" value="TPR-like"/>
    <property type="match status" value="1"/>
</dbReference>
<feature type="region of interest" description="Disordered" evidence="6">
    <location>
        <begin position="309"/>
        <end position="394"/>
    </location>
</feature>
<evidence type="ECO:0000256" key="5">
    <source>
        <dbReference type="PROSITE-ProRule" id="PRU01091"/>
    </source>
</evidence>
<evidence type="ECO:0000256" key="2">
    <source>
        <dbReference type="ARBA" id="ARBA00023015"/>
    </source>
</evidence>